<feature type="transmembrane region" description="Helical" evidence="6">
    <location>
        <begin position="86"/>
        <end position="107"/>
    </location>
</feature>
<keyword evidence="5 6" id="KW-0472">Membrane</keyword>
<keyword evidence="4 6" id="KW-1133">Transmembrane helix</keyword>
<dbReference type="Gene3D" id="1.20.1740.10">
    <property type="entry name" value="Amino acid/polyamine transporter I"/>
    <property type="match status" value="1"/>
</dbReference>
<name>A0A0G2GC21_PHACM</name>
<feature type="transmembrane region" description="Helical" evidence="6">
    <location>
        <begin position="379"/>
        <end position="399"/>
    </location>
</feature>
<reference evidence="7 8" key="1">
    <citation type="submission" date="2015-05" db="EMBL/GenBank/DDBJ databases">
        <title>Distinctive expansion of gene families associated with plant cell wall degradation and secondary metabolism in the genomes of grapevine trunk pathogens.</title>
        <authorList>
            <person name="Lawrence D.P."/>
            <person name="Travadon R."/>
            <person name="Rolshausen P.E."/>
            <person name="Baumgartner K."/>
        </authorList>
    </citation>
    <scope>NUCLEOTIDE SEQUENCE [LARGE SCALE GENOMIC DNA]</scope>
    <source>
        <strain evidence="7">UCRPC4</strain>
    </source>
</reference>
<evidence type="ECO:0000313" key="8">
    <source>
        <dbReference type="Proteomes" id="UP000053317"/>
    </source>
</evidence>
<dbReference type="GO" id="GO:0016020">
    <property type="term" value="C:membrane"/>
    <property type="evidence" value="ECO:0007669"/>
    <property type="project" value="UniProtKB-SubCell"/>
</dbReference>
<feature type="transmembrane region" description="Helical" evidence="6">
    <location>
        <begin position="128"/>
        <end position="152"/>
    </location>
</feature>
<dbReference type="Pfam" id="PF13520">
    <property type="entry name" value="AA_permease_2"/>
    <property type="match status" value="1"/>
</dbReference>
<feature type="transmembrane region" description="Helical" evidence="6">
    <location>
        <begin position="204"/>
        <end position="221"/>
    </location>
</feature>
<comment type="caution">
    <text evidence="7">The sequence shown here is derived from an EMBL/GenBank/DDBJ whole genome shotgun (WGS) entry which is preliminary data.</text>
</comment>
<evidence type="ECO:0000313" key="7">
    <source>
        <dbReference type="EMBL" id="KKY21158.1"/>
    </source>
</evidence>
<accession>A0A0G2GC21</accession>
<evidence type="ECO:0000256" key="1">
    <source>
        <dbReference type="ARBA" id="ARBA00004141"/>
    </source>
</evidence>
<evidence type="ECO:0000256" key="3">
    <source>
        <dbReference type="ARBA" id="ARBA00022692"/>
    </source>
</evidence>
<gene>
    <name evidence="7" type="ORF">UCRPC4_g03854</name>
</gene>
<feature type="transmembrane region" description="Helical" evidence="6">
    <location>
        <begin position="172"/>
        <end position="192"/>
    </location>
</feature>
<comment type="subcellular location">
    <subcellularLocation>
        <location evidence="1">Membrane</location>
        <topology evidence="1">Multi-pass membrane protein</topology>
    </subcellularLocation>
</comment>
<sequence length="532" mass="57938">MADGEIHDGTLPTEKRHSSVAGDDVVITMNGEIVNASGHRDQLQRQYGILSICGMALTVDNAWVAFGTSLSISIFNGGPPGVLYEFLVAVLYYIFIAASLSELASSIPSAGGVYHWASITPGPRKGRIVGFFAGSLNFFGWLFDLASIVYIMSELLVQMYALYHPDYTIQPWNTFIALVCITWLCIAATIFFNKYLPYLQHFGLFMVVVGGIVTIIVIASMPKSRASNSFVWSDFENQTGWSGGVAFLTGVLNGAFTIGTPDSVTHMAEELPNPKRDLPRAIAAQVGLGALTAFCFGIALFYGVNDLDAVTSSFPLSAAYSQATNNNKGATFGLLFIVFLSLVPCLIGTFLTVGRTWWALARDNATPFPRFFSSVNERLSCPIPATIFAGIMTTAFGAITLGSTTAFSDLAGSFIVLTTASYAFAIAANLSTGRKNMPPGPFYMGQTFGTIVNCITVVLILFFNIMFCFPYTWPTTIAAMNYNSVILVGVVVLTAIWWFIYPIRNYDGPKMAAVYAEERKQRAEEERRMSRV</sequence>
<keyword evidence="2" id="KW-0813">Transport</keyword>
<keyword evidence="8" id="KW-1185">Reference proteome</keyword>
<feature type="transmembrane region" description="Helical" evidence="6">
    <location>
        <begin position="479"/>
        <end position="501"/>
    </location>
</feature>
<feature type="transmembrane region" description="Helical" evidence="6">
    <location>
        <begin position="451"/>
        <end position="473"/>
    </location>
</feature>
<feature type="transmembrane region" description="Helical" evidence="6">
    <location>
        <begin position="334"/>
        <end position="358"/>
    </location>
</feature>
<proteinExistence type="predicted"/>
<dbReference type="AlphaFoldDB" id="A0A0G2GC21"/>
<feature type="transmembrane region" description="Helical" evidence="6">
    <location>
        <begin position="47"/>
        <end position="66"/>
    </location>
</feature>
<dbReference type="OrthoDB" id="3900342at2759"/>
<dbReference type="Proteomes" id="UP000053317">
    <property type="component" value="Unassembled WGS sequence"/>
</dbReference>
<evidence type="ECO:0000256" key="4">
    <source>
        <dbReference type="ARBA" id="ARBA00022989"/>
    </source>
</evidence>
<feature type="transmembrane region" description="Helical" evidence="6">
    <location>
        <begin position="411"/>
        <end position="430"/>
    </location>
</feature>
<dbReference type="InterPro" id="IPR002293">
    <property type="entry name" value="AA/rel_permease1"/>
</dbReference>
<dbReference type="PANTHER" id="PTHR45649:SF27">
    <property type="entry name" value="CHOLINE TRANSPORTER (EUROFUNG)"/>
    <property type="match status" value="1"/>
</dbReference>
<feature type="transmembrane region" description="Helical" evidence="6">
    <location>
        <begin position="281"/>
        <end position="304"/>
    </location>
</feature>
<keyword evidence="3 6" id="KW-0812">Transmembrane</keyword>
<dbReference type="PANTHER" id="PTHR45649">
    <property type="entry name" value="AMINO-ACID PERMEASE BAT1"/>
    <property type="match status" value="1"/>
</dbReference>
<organism evidence="7 8">
    <name type="scientific">Phaeomoniella chlamydospora</name>
    <name type="common">Phaeoacremonium chlamydosporum</name>
    <dbReference type="NCBI Taxonomy" id="158046"/>
    <lineage>
        <taxon>Eukaryota</taxon>
        <taxon>Fungi</taxon>
        <taxon>Dikarya</taxon>
        <taxon>Ascomycota</taxon>
        <taxon>Pezizomycotina</taxon>
        <taxon>Eurotiomycetes</taxon>
        <taxon>Chaetothyriomycetidae</taxon>
        <taxon>Phaeomoniellales</taxon>
        <taxon>Phaeomoniellaceae</taxon>
        <taxon>Phaeomoniella</taxon>
    </lineage>
</organism>
<protein>
    <submittedName>
        <fullName evidence="7">Putative choline transporter</fullName>
    </submittedName>
</protein>
<evidence type="ECO:0000256" key="6">
    <source>
        <dbReference type="SAM" id="Phobius"/>
    </source>
</evidence>
<evidence type="ECO:0000256" key="5">
    <source>
        <dbReference type="ARBA" id="ARBA00023136"/>
    </source>
</evidence>
<evidence type="ECO:0000256" key="2">
    <source>
        <dbReference type="ARBA" id="ARBA00022448"/>
    </source>
</evidence>
<reference evidence="7 8" key="2">
    <citation type="submission" date="2015-05" db="EMBL/GenBank/DDBJ databases">
        <authorList>
            <person name="Morales-Cruz A."/>
            <person name="Amrine K.C."/>
            <person name="Cantu D."/>
        </authorList>
    </citation>
    <scope>NUCLEOTIDE SEQUENCE [LARGE SCALE GENOMIC DNA]</scope>
    <source>
        <strain evidence="7">UCRPC4</strain>
    </source>
</reference>
<dbReference type="GO" id="GO:0022857">
    <property type="term" value="F:transmembrane transporter activity"/>
    <property type="evidence" value="ECO:0007669"/>
    <property type="project" value="InterPro"/>
</dbReference>
<dbReference type="PIRSF" id="PIRSF006060">
    <property type="entry name" value="AA_transporter"/>
    <property type="match status" value="1"/>
</dbReference>
<dbReference type="EMBL" id="LCWF01000087">
    <property type="protein sequence ID" value="KKY21158.1"/>
    <property type="molecule type" value="Genomic_DNA"/>
</dbReference>